<keyword evidence="16" id="KW-1185">Reference proteome</keyword>
<evidence type="ECO:0000256" key="12">
    <source>
        <dbReference type="SAM" id="Phobius"/>
    </source>
</evidence>
<protein>
    <submittedName>
        <fullName evidence="15">Type VII secretion-associated serine protease mycosin</fullName>
    </submittedName>
</protein>
<evidence type="ECO:0000313" key="15">
    <source>
        <dbReference type="EMBL" id="GAA2643104.1"/>
    </source>
</evidence>
<evidence type="ECO:0000256" key="2">
    <source>
        <dbReference type="ARBA" id="ARBA00011073"/>
    </source>
</evidence>
<dbReference type="InterPro" id="IPR000209">
    <property type="entry name" value="Peptidase_S8/S53_dom"/>
</dbReference>
<dbReference type="PANTHER" id="PTHR43806:SF11">
    <property type="entry name" value="CEREVISIN-RELATED"/>
    <property type="match status" value="1"/>
</dbReference>
<dbReference type="RefSeq" id="WP_346142638.1">
    <property type="nucleotide sequence ID" value="NZ_BAAATE010000001.1"/>
</dbReference>
<dbReference type="InterPro" id="IPR015500">
    <property type="entry name" value="Peptidase_S8_subtilisin-rel"/>
</dbReference>
<keyword evidence="6 10" id="KW-0378">Hydrolase</keyword>
<dbReference type="PANTHER" id="PTHR43806">
    <property type="entry name" value="PEPTIDASE S8"/>
    <property type="match status" value="1"/>
</dbReference>
<dbReference type="GO" id="GO:0008233">
    <property type="term" value="F:peptidase activity"/>
    <property type="evidence" value="ECO:0007669"/>
    <property type="project" value="UniProtKB-KW"/>
</dbReference>
<accession>A0ABP6DHG7</accession>
<name>A0ABP6DHG7_9ACTN</name>
<evidence type="ECO:0000256" key="6">
    <source>
        <dbReference type="ARBA" id="ARBA00022801"/>
    </source>
</evidence>
<comment type="caution">
    <text evidence="15">The sequence shown here is derived from an EMBL/GenBank/DDBJ whole genome shotgun (WGS) entry which is preliminary data.</text>
</comment>
<dbReference type="PRINTS" id="PR00723">
    <property type="entry name" value="SUBTILISIN"/>
</dbReference>
<evidence type="ECO:0000256" key="4">
    <source>
        <dbReference type="ARBA" id="ARBA00022670"/>
    </source>
</evidence>
<dbReference type="NCBIfam" id="TIGR03921">
    <property type="entry name" value="T7SS_mycosin"/>
    <property type="match status" value="1"/>
</dbReference>
<keyword evidence="7 10" id="KW-0720">Serine protease</keyword>
<evidence type="ECO:0000256" key="9">
    <source>
        <dbReference type="ARBA" id="ARBA00023136"/>
    </source>
</evidence>
<keyword evidence="8 12" id="KW-1133">Transmembrane helix</keyword>
<proteinExistence type="inferred from homology"/>
<dbReference type="Pfam" id="PF00082">
    <property type="entry name" value="Peptidase_S8"/>
    <property type="match status" value="1"/>
</dbReference>
<evidence type="ECO:0000259" key="14">
    <source>
        <dbReference type="Pfam" id="PF00082"/>
    </source>
</evidence>
<evidence type="ECO:0000256" key="11">
    <source>
        <dbReference type="RuleBase" id="RU003355"/>
    </source>
</evidence>
<keyword evidence="3" id="KW-1003">Cell membrane</keyword>
<dbReference type="PROSITE" id="PS00137">
    <property type="entry name" value="SUBTILASE_HIS"/>
    <property type="match status" value="1"/>
</dbReference>
<evidence type="ECO:0000256" key="13">
    <source>
        <dbReference type="SAM" id="SignalP"/>
    </source>
</evidence>
<organism evidence="15 16">
    <name type="scientific">Nonomuraea recticatena</name>
    <dbReference type="NCBI Taxonomy" id="46178"/>
    <lineage>
        <taxon>Bacteria</taxon>
        <taxon>Bacillati</taxon>
        <taxon>Actinomycetota</taxon>
        <taxon>Actinomycetes</taxon>
        <taxon>Streptosporangiales</taxon>
        <taxon>Streptosporangiaceae</taxon>
        <taxon>Nonomuraea</taxon>
    </lineage>
</organism>
<feature type="domain" description="Peptidase S8/S53" evidence="14">
    <location>
        <begin position="60"/>
        <end position="294"/>
    </location>
</feature>
<feature type="signal peptide" evidence="13">
    <location>
        <begin position="1"/>
        <end position="24"/>
    </location>
</feature>
<dbReference type="InterPro" id="IPR023828">
    <property type="entry name" value="Peptidase_S8_Ser-AS"/>
</dbReference>
<keyword evidence="9 12" id="KW-0472">Membrane</keyword>
<keyword evidence="5 12" id="KW-0812">Transmembrane</keyword>
<dbReference type="InterPro" id="IPR023834">
    <property type="entry name" value="T7SS_pept_S8A_mycosin"/>
</dbReference>
<keyword evidence="4 10" id="KW-0645">Protease</keyword>
<feature type="active site" description="Charge relay system" evidence="10">
    <location>
        <position position="69"/>
    </location>
</feature>
<evidence type="ECO:0000256" key="7">
    <source>
        <dbReference type="ARBA" id="ARBA00022825"/>
    </source>
</evidence>
<evidence type="ECO:0000256" key="10">
    <source>
        <dbReference type="PROSITE-ProRule" id="PRU01240"/>
    </source>
</evidence>
<dbReference type="InterPro" id="IPR050131">
    <property type="entry name" value="Peptidase_S8_subtilisin-like"/>
</dbReference>
<evidence type="ECO:0000256" key="1">
    <source>
        <dbReference type="ARBA" id="ARBA00004162"/>
    </source>
</evidence>
<comment type="subcellular location">
    <subcellularLocation>
        <location evidence="1">Cell membrane</location>
        <topology evidence="1">Single-pass membrane protein</topology>
    </subcellularLocation>
</comment>
<evidence type="ECO:0000256" key="8">
    <source>
        <dbReference type="ARBA" id="ARBA00022989"/>
    </source>
</evidence>
<dbReference type="SUPFAM" id="SSF52743">
    <property type="entry name" value="Subtilisin-like"/>
    <property type="match status" value="1"/>
</dbReference>
<reference evidence="16" key="1">
    <citation type="journal article" date="2019" name="Int. J. Syst. Evol. Microbiol.">
        <title>The Global Catalogue of Microorganisms (GCM) 10K type strain sequencing project: providing services to taxonomists for standard genome sequencing and annotation.</title>
        <authorList>
            <consortium name="The Broad Institute Genomics Platform"/>
            <consortium name="The Broad Institute Genome Sequencing Center for Infectious Disease"/>
            <person name="Wu L."/>
            <person name="Ma J."/>
        </authorList>
    </citation>
    <scope>NUCLEOTIDE SEQUENCE [LARGE SCALE GENOMIC DNA]</scope>
    <source>
        <strain evidence="16">JCM 6835</strain>
    </source>
</reference>
<dbReference type="InterPro" id="IPR023827">
    <property type="entry name" value="Peptidase_S8_Asp-AS"/>
</dbReference>
<evidence type="ECO:0000256" key="3">
    <source>
        <dbReference type="ARBA" id="ARBA00022475"/>
    </source>
</evidence>
<dbReference type="Gene3D" id="3.40.50.200">
    <property type="entry name" value="Peptidase S8/S53 domain"/>
    <property type="match status" value="1"/>
</dbReference>
<keyword evidence="13" id="KW-0732">Signal</keyword>
<dbReference type="PROSITE" id="PS00136">
    <property type="entry name" value="SUBTILASE_ASP"/>
    <property type="match status" value="1"/>
</dbReference>
<feature type="transmembrane region" description="Helical" evidence="12">
    <location>
        <begin position="338"/>
        <end position="365"/>
    </location>
</feature>
<feature type="active site" description="Charge relay system" evidence="10">
    <location>
        <position position="254"/>
    </location>
</feature>
<gene>
    <name evidence="15" type="primary">mycP_1</name>
    <name evidence="15" type="ORF">GCM10010412_003500</name>
</gene>
<sequence length="379" mass="39689">MIGRVFVAVNLAMTITLVPLAAEAAPARCDPEPEPGLTEISTPWAQTRMDARRVWPLTRGEGVTVAVIDSGVDSKHPLIPLRKEIDYSFTGNGDCVGHGTAVAGIIAGRYRSDFPFHGVAPAVTLVSLKQTNKSTGDVAILVKAITAAADMNVDVINISTQTTDQPDLRAAVNYALSKDIVIVAAAGNSAPSDKEKKEFPAAYEGVLSVGSVGPEGQRSEFSNTKSNVAVMAPGQEITSTWPGGLFMDELRGTSFAAPYVAGVVALVRSRYPKLNQEQVRRRVEVTADGALGNGTGAGVVNPLLAVTAVLPSQQVELAPPLPPPLPESAIAKTPAVDWRAITVAGMVASCALVLAGVILAARLVVPLGRRRGWRPGRPN</sequence>
<comment type="similarity">
    <text evidence="2 10 11">Belongs to the peptidase S8 family.</text>
</comment>
<feature type="chain" id="PRO_5045083866" evidence="13">
    <location>
        <begin position="25"/>
        <end position="379"/>
    </location>
</feature>
<dbReference type="PROSITE" id="PS51892">
    <property type="entry name" value="SUBTILASE"/>
    <property type="match status" value="1"/>
</dbReference>
<evidence type="ECO:0000256" key="5">
    <source>
        <dbReference type="ARBA" id="ARBA00022692"/>
    </source>
</evidence>
<dbReference type="PROSITE" id="PS00138">
    <property type="entry name" value="SUBTILASE_SER"/>
    <property type="match status" value="1"/>
</dbReference>
<dbReference type="InterPro" id="IPR022398">
    <property type="entry name" value="Peptidase_S8_His-AS"/>
</dbReference>
<dbReference type="Proteomes" id="UP001501666">
    <property type="component" value="Unassembled WGS sequence"/>
</dbReference>
<dbReference type="GO" id="GO:0006508">
    <property type="term" value="P:proteolysis"/>
    <property type="evidence" value="ECO:0007669"/>
    <property type="project" value="UniProtKB-KW"/>
</dbReference>
<dbReference type="InterPro" id="IPR036852">
    <property type="entry name" value="Peptidase_S8/S53_dom_sf"/>
</dbReference>
<dbReference type="EMBL" id="BAAATE010000001">
    <property type="protein sequence ID" value="GAA2643104.1"/>
    <property type="molecule type" value="Genomic_DNA"/>
</dbReference>
<feature type="active site" description="Charge relay system" evidence="10">
    <location>
        <position position="98"/>
    </location>
</feature>
<evidence type="ECO:0000313" key="16">
    <source>
        <dbReference type="Proteomes" id="UP001501666"/>
    </source>
</evidence>